<dbReference type="PROSITE" id="PS00599">
    <property type="entry name" value="AA_TRANSFER_CLASS_2"/>
    <property type="match status" value="1"/>
</dbReference>
<evidence type="ECO:0000256" key="4">
    <source>
        <dbReference type="ARBA" id="ARBA00022679"/>
    </source>
</evidence>
<proteinExistence type="inferred from homology"/>
<feature type="domain" description="Aminotransferase class I/classII large" evidence="8">
    <location>
        <begin position="179"/>
        <end position="486"/>
    </location>
</feature>
<gene>
    <name evidence="9" type="ORF">LTR78_001643</name>
</gene>
<dbReference type="InterPro" id="IPR015421">
    <property type="entry name" value="PyrdxlP-dep_Trfase_major"/>
</dbReference>
<dbReference type="PANTHER" id="PTHR13693:SF3">
    <property type="entry name" value="LD36009P"/>
    <property type="match status" value="1"/>
</dbReference>
<dbReference type="InterPro" id="IPR050087">
    <property type="entry name" value="AON_synthase_class-II"/>
</dbReference>
<dbReference type="InterPro" id="IPR015424">
    <property type="entry name" value="PyrdxlP-dep_Trfase"/>
</dbReference>
<evidence type="ECO:0000313" key="9">
    <source>
        <dbReference type="EMBL" id="KAK3678346.1"/>
    </source>
</evidence>
<keyword evidence="4" id="KW-0808">Transferase</keyword>
<evidence type="ECO:0000313" key="10">
    <source>
        <dbReference type="Proteomes" id="UP001274830"/>
    </source>
</evidence>
<dbReference type="EC" id="2.3.1.50" evidence="3"/>
<evidence type="ECO:0000256" key="6">
    <source>
        <dbReference type="ARBA" id="ARBA00048528"/>
    </source>
</evidence>
<evidence type="ECO:0000256" key="5">
    <source>
        <dbReference type="ARBA" id="ARBA00022898"/>
    </source>
</evidence>
<evidence type="ECO:0000256" key="1">
    <source>
        <dbReference type="ARBA" id="ARBA00001933"/>
    </source>
</evidence>
<comment type="cofactor">
    <cofactor evidence="1">
        <name>pyridoxal 5'-phosphate</name>
        <dbReference type="ChEBI" id="CHEBI:597326"/>
    </cofactor>
</comment>
<comment type="caution">
    <text evidence="9">The sequence shown here is derived from an EMBL/GenBank/DDBJ whole genome shotgun (WGS) entry which is preliminary data.</text>
</comment>
<dbReference type="EMBL" id="JAUTXT010000004">
    <property type="protein sequence ID" value="KAK3678346.1"/>
    <property type="molecule type" value="Genomic_DNA"/>
</dbReference>
<dbReference type="AlphaFoldDB" id="A0AAE0WV22"/>
<reference evidence="9" key="1">
    <citation type="submission" date="2023-07" db="EMBL/GenBank/DDBJ databases">
        <title>Black Yeasts Isolated from many extreme environments.</title>
        <authorList>
            <person name="Coleine C."/>
            <person name="Stajich J.E."/>
            <person name="Selbmann L."/>
        </authorList>
    </citation>
    <scope>NUCLEOTIDE SEQUENCE</scope>
    <source>
        <strain evidence="9">CCFEE 5485</strain>
    </source>
</reference>
<dbReference type="Proteomes" id="UP001274830">
    <property type="component" value="Unassembled WGS sequence"/>
</dbReference>
<dbReference type="Pfam" id="PF00155">
    <property type="entry name" value="Aminotran_1_2"/>
    <property type="match status" value="1"/>
</dbReference>
<sequence>MDSKKIRPSVLVRELTSSSCSTLATLSSDKAGGTKERTKHTTLEHDDRNPSNPAPIEPHITILGKGRELLAFSGGCARTYLSDLPSRHKSLSKEGDFAHYVVQPWYQWFGRNKRVTTSPTLNTIRLRTCDGSHGDKTLINGGSFNYAGMYSMSAKYEELHRRCLEDLPVSGRDVPLIEDALRKEVMEFWGMDCCLTTPTGYQSNMLALPAILTSDWLVLMDEKSHSSILTAARIANTGGRRRFKHNDMCELEEMVRVAAAEQYTNVMIVVEGLYSLDGNLPDLGSLYRLKTRYDFVLVCDEAHSFLSIGKTGRGCLEWWNDTYPDDSVPEDLIDIRTTTLSKAVGGVGGIVCAKQQFAERLASHDEELKAEGESLSTSAMLQALWVLRQPQRLCSNLHRVRAMSMFCRHELQRAGVMVYGEPSMPILPIHGGRPTKASKLSYELRKHGVAATPFSKPAVPMWQSRVRIGMSAGFSDAQVGALIDAIIRSCEAAGVVSSNVVSSSRRPFAQHVAMAARHPCYDLLEQETQNALDSLHSLLDAQKARSIALAPRLDADARSPDCLPQSMIDAGHIVRRSYGLGSGSSRWILGTYPAHLEVEDLLCKATSQTAAMTYTNTEAGLMSSVAAVCRTIKGRKNHRVLRPAISSRAIVDGCRIARQSSGVLHAVYEGIDDMLDLAKISLAGGSHVTLIVDLAFAPKDFLAILTQRLLSLRSKLKHLTVFLANIDIAQICSRPSSCALQELVALCAKFNAGMLLFGSFFDTFGLKGAFLAGDCAMIEELRYTSRCYVFTAAPAPYMMAMVSAALVEKLS</sequence>
<organism evidence="9 10">
    <name type="scientific">Recurvomyces mirabilis</name>
    <dbReference type="NCBI Taxonomy" id="574656"/>
    <lineage>
        <taxon>Eukaryota</taxon>
        <taxon>Fungi</taxon>
        <taxon>Dikarya</taxon>
        <taxon>Ascomycota</taxon>
        <taxon>Pezizomycotina</taxon>
        <taxon>Dothideomycetes</taxon>
        <taxon>Dothideomycetidae</taxon>
        <taxon>Mycosphaerellales</taxon>
        <taxon>Teratosphaeriaceae</taxon>
        <taxon>Recurvomyces</taxon>
    </lineage>
</organism>
<dbReference type="InterPro" id="IPR004839">
    <property type="entry name" value="Aminotransferase_I/II_large"/>
</dbReference>
<dbReference type="GO" id="GO:0016740">
    <property type="term" value="F:transferase activity"/>
    <property type="evidence" value="ECO:0007669"/>
    <property type="project" value="UniProtKB-KW"/>
</dbReference>
<dbReference type="SUPFAM" id="SSF53383">
    <property type="entry name" value="PLP-dependent transferases"/>
    <property type="match status" value="2"/>
</dbReference>
<dbReference type="InterPro" id="IPR015422">
    <property type="entry name" value="PyrdxlP-dep_Trfase_small"/>
</dbReference>
<feature type="compositionally biased region" description="Basic and acidic residues" evidence="7">
    <location>
        <begin position="32"/>
        <end position="49"/>
    </location>
</feature>
<comment type="similarity">
    <text evidence="2">Belongs to the class-II pyridoxal-phosphate-dependent aminotransferase family.</text>
</comment>
<evidence type="ECO:0000259" key="8">
    <source>
        <dbReference type="Pfam" id="PF00155"/>
    </source>
</evidence>
<evidence type="ECO:0000256" key="3">
    <source>
        <dbReference type="ARBA" id="ARBA00013220"/>
    </source>
</evidence>
<evidence type="ECO:0000256" key="2">
    <source>
        <dbReference type="ARBA" id="ARBA00008392"/>
    </source>
</evidence>
<dbReference type="Gene3D" id="3.40.640.10">
    <property type="entry name" value="Type I PLP-dependent aspartate aminotransferase-like (Major domain)"/>
    <property type="match status" value="2"/>
</dbReference>
<keyword evidence="5" id="KW-0663">Pyridoxal phosphate</keyword>
<evidence type="ECO:0000256" key="7">
    <source>
        <dbReference type="SAM" id="MobiDB-lite"/>
    </source>
</evidence>
<feature type="region of interest" description="Disordered" evidence="7">
    <location>
        <begin position="26"/>
        <end position="55"/>
    </location>
</feature>
<name>A0AAE0WV22_9PEZI</name>
<keyword evidence="10" id="KW-1185">Reference proteome</keyword>
<protein>
    <recommendedName>
        <fullName evidence="3">serine C-palmitoyltransferase</fullName>
        <ecNumber evidence="3">2.3.1.50</ecNumber>
    </recommendedName>
</protein>
<dbReference type="PANTHER" id="PTHR13693">
    <property type="entry name" value="CLASS II AMINOTRANSFERASE/8-AMINO-7-OXONONANOATE SYNTHASE"/>
    <property type="match status" value="1"/>
</dbReference>
<dbReference type="Gene3D" id="3.90.1150.10">
    <property type="entry name" value="Aspartate Aminotransferase, domain 1"/>
    <property type="match status" value="1"/>
</dbReference>
<dbReference type="InterPro" id="IPR001917">
    <property type="entry name" value="Aminotrans_II_pyridoxalP_BS"/>
</dbReference>
<accession>A0AAE0WV22</accession>
<comment type="catalytic activity">
    <reaction evidence="6">
        <text>L-serine + hexadecanoyl-CoA + H(+) = 3-oxosphinganine + CO2 + CoA</text>
        <dbReference type="Rhea" id="RHEA:14761"/>
        <dbReference type="ChEBI" id="CHEBI:15378"/>
        <dbReference type="ChEBI" id="CHEBI:16526"/>
        <dbReference type="ChEBI" id="CHEBI:33384"/>
        <dbReference type="ChEBI" id="CHEBI:57287"/>
        <dbReference type="ChEBI" id="CHEBI:57379"/>
        <dbReference type="ChEBI" id="CHEBI:58299"/>
        <dbReference type="EC" id="2.3.1.50"/>
    </reaction>
</comment>
<dbReference type="GO" id="GO:0030170">
    <property type="term" value="F:pyridoxal phosphate binding"/>
    <property type="evidence" value="ECO:0007669"/>
    <property type="project" value="InterPro"/>
</dbReference>